<evidence type="ECO:0000256" key="5">
    <source>
        <dbReference type="ARBA" id="ARBA00022692"/>
    </source>
</evidence>
<evidence type="ECO:0000256" key="9">
    <source>
        <dbReference type="ARBA" id="ARBA00023180"/>
    </source>
</evidence>
<dbReference type="FunFam" id="3.40.50.150:FF:000123">
    <property type="entry name" value="Putative methyltransferase PMT15"/>
    <property type="match status" value="1"/>
</dbReference>
<keyword evidence="7 10" id="KW-1133">Transmembrane helix</keyword>
<dbReference type="Proteomes" id="UP000796880">
    <property type="component" value="Unassembled WGS sequence"/>
</dbReference>
<evidence type="ECO:0000256" key="3">
    <source>
        <dbReference type="ARBA" id="ARBA00022603"/>
    </source>
</evidence>
<dbReference type="GO" id="GO:0005768">
    <property type="term" value="C:endosome"/>
    <property type="evidence" value="ECO:0007669"/>
    <property type="project" value="TreeGrafter"/>
</dbReference>
<keyword evidence="3 10" id="KW-0489">Methyltransferase</keyword>
<keyword evidence="8 10" id="KW-0472">Membrane</keyword>
<keyword evidence="6 10" id="KW-0735">Signal-anchor</keyword>
<dbReference type="SUPFAM" id="SSF53335">
    <property type="entry name" value="S-adenosyl-L-methionine-dependent methyltransferases"/>
    <property type="match status" value="2"/>
</dbReference>
<feature type="transmembrane region" description="Helical" evidence="10">
    <location>
        <begin position="31"/>
        <end position="50"/>
    </location>
</feature>
<comment type="caution">
    <text evidence="12">The sequence shown here is derived from an EMBL/GenBank/DDBJ whole genome shotgun (WGS) entry which is preliminary data.</text>
</comment>
<dbReference type="GO" id="GO:0008168">
    <property type="term" value="F:methyltransferase activity"/>
    <property type="evidence" value="ECO:0007669"/>
    <property type="project" value="UniProtKB-UniRule"/>
</dbReference>
<reference evidence="12" key="1">
    <citation type="submission" date="2020-03" db="EMBL/GenBank/DDBJ databases">
        <title>A high-quality chromosome-level genome assembly of a woody plant with both climbing and erect habits, Rhamnella rubrinervis.</title>
        <authorList>
            <person name="Lu Z."/>
            <person name="Yang Y."/>
            <person name="Zhu X."/>
            <person name="Sun Y."/>
        </authorList>
    </citation>
    <scope>NUCLEOTIDE SEQUENCE</scope>
    <source>
        <strain evidence="12">BYM</strain>
        <tissue evidence="12">Leaf</tissue>
    </source>
</reference>
<evidence type="ECO:0000256" key="2">
    <source>
        <dbReference type="ARBA" id="ARBA00008361"/>
    </source>
</evidence>
<evidence type="ECO:0000256" key="1">
    <source>
        <dbReference type="ARBA" id="ARBA00004648"/>
    </source>
</evidence>
<evidence type="ECO:0000256" key="6">
    <source>
        <dbReference type="ARBA" id="ARBA00022968"/>
    </source>
</evidence>
<comment type="similarity">
    <text evidence="2 10">Belongs to the methyltransferase superfamily.</text>
</comment>
<dbReference type="InterPro" id="IPR029063">
    <property type="entry name" value="SAM-dependent_MTases_sf"/>
</dbReference>
<dbReference type="GO" id="GO:0032259">
    <property type="term" value="P:methylation"/>
    <property type="evidence" value="ECO:0007669"/>
    <property type="project" value="UniProtKB-KW"/>
</dbReference>
<keyword evidence="9 10" id="KW-0325">Glycoprotein</keyword>
<evidence type="ECO:0000256" key="7">
    <source>
        <dbReference type="ARBA" id="ARBA00022989"/>
    </source>
</evidence>
<sequence length="643" mass="73319">MTNSTHPYHPTSKPSKPSSFSTNLPWRKSNIYTLPLVLFLCISSYFFGLWQHLGVTDVRTNSNPDLTTRCNTANKIVTSATTTNQPNLDFSTHHNLNYSGAAPNKTRRAFPRCDVSYSEYTPCEHQKRSLRFSRDRLIYRERHCPGKHELLKCRVPAPYGYKNPFAWPRSRDLAWFSNVPHKELTVEKAVQNWIRSDGDRFRFPGGGTMFPNGADAYIDDIGKLINLKDGSIRTAIDTGCGVASWGAYLLSRDVLAVSFAPRDTHEAQVQFALERGVPALIGVLASKRLPYPSRAFDMAHCSRCLIPWAQYDGMFLIEIDRVLRPGGYWILSGPPINWKRHWKGWERTKESLNSEQSAIEDVAKSLCWNKLVEKDDIAIWQKPTNHLSCKVKHSQGQNPPLCPADQNPDRAWYTRMEICLTQLPEVSNDQEVAGGKLQKWPARLNSIPPRISQGTVEGVNAEAFQQDSELWKKRVSYYKSVNNQLGQPGRYRNLLDMNAYLGGFAAALVGYPVWVMNVVPVDVKVNTLGVVYERGLIGTYQNWCEAMSTYPRTYDLIHADSVFSLYKDRCEMEDILLEMDRILRPEGSVIFRDDVDMVVKIKKMIDGMEWDSQIVDHEDGPHQREKLLFAVKKYWTAPAVKTS</sequence>
<keyword evidence="4 10" id="KW-0808">Transferase</keyword>
<dbReference type="Gene3D" id="3.40.50.150">
    <property type="entry name" value="Vaccinia Virus protein VP39"/>
    <property type="match status" value="1"/>
</dbReference>
<dbReference type="OrthoDB" id="2013972at2759"/>
<proteinExistence type="inferred from homology"/>
<evidence type="ECO:0000256" key="8">
    <source>
        <dbReference type="ARBA" id="ARBA00023136"/>
    </source>
</evidence>
<dbReference type="AlphaFoldDB" id="A0A8K0DRT9"/>
<gene>
    <name evidence="12" type="ORF">FNV43_RR24125</name>
</gene>
<dbReference type="CDD" id="cd02440">
    <property type="entry name" value="AdoMet_MTases"/>
    <property type="match status" value="1"/>
</dbReference>
<dbReference type="GO" id="GO:0005802">
    <property type="term" value="C:trans-Golgi network"/>
    <property type="evidence" value="ECO:0007669"/>
    <property type="project" value="TreeGrafter"/>
</dbReference>
<evidence type="ECO:0000256" key="10">
    <source>
        <dbReference type="RuleBase" id="RU366043"/>
    </source>
</evidence>
<feature type="compositionally biased region" description="Low complexity" evidence="11">
    <location>
        <begin position="10"/>
        <end position="21"/>
    </location>
</feature>
<evidence type="ECO:0000256" key="11">
    <source>
        <dbReference type="SAM" id="MobiDB-lite"/>
    </source>
</evidence>
<dbReference type="InterPro" id="IPR004159">
    <property type="entry name" value="Put_SAM_MeTrfase"/>
</dbReference>
<dbReference type="PANTHER" id="PTHR10108:SF1049">
    <property type="entry name" value="METHYLTRANSFERASE"/>
    <property type="match status" value="1"/>
</dbReference>
<comment type="subcellular location">
    <subcellularLocation>
        <location evidence="1">Endoplasmic reticulum membrane</location>
        <topology evidence="1">Single-pass type II membrane protein</topology>
    </subcellularLocation>
    <subcellularLocation>
        <location evidence="10">Membrane</location>
        <topology evidence="10">Single-pass type II membrane protein</topology>
    </subcellularLocation>
</comment>
<name>A0A8K0DRT9_9ROSA</name>
<evidence type="ECO:0000313" key="12">
    <source>
        <dbReference type="EMBL" id="KAF3433023.1"/>
    </source>
</evidence>
<evidence type="ECO:0000313" key="13">
    <source>
        <dbReference type="Proteomes" id="UP000796880"/>
    </source>
</evidence>
<dbReference type="PANTHER" id="PTHR10108">
    <property type="entry name" value="SAM-DEPENDENT METHYLTRANSFERASE"/>
    <property type="match status" value="1"/>
</dbReference>
<dbReference type="EMBL" id="VOIH02000011">
    <property type="protein sequence ID" value="KAF3433023.1"/>
    <property type="molecule type" value="Genomic_DNA"/>
</dbReference>
<accession>A0A8K0DRT9</accession>
<feature type="region of interest" description="Disordered" evidence="11">
    <location>
        <begin position="1"/>
        <end position="21"/>
    </location>
</feature>
<organism evidence="12 13">
    <name type="scientific">Rhamnella rubrinervis</name>
    <dbReference type="NCBI Taxonomy" id="2594499"/>
    <lineage>
        <taxon>Eukaryota</taxon>
        <taxon>Viridiplantae</taxon>
        <taxon>Streptophyta</taxon>
        <taxon>Embryophyta</taxon>
        <taxon>Tracheophyta</taxon>
        <taxon>Spermatophyta</taxon>
        <taxon>Magnoliopsida</taxon>
        <taxon>eudicotyledons</taxon>
        <taxon>Gunneridae</taxon>
        <taxon>Pentapetalae</taxon>
        <taxon>rosids</taxon>
        <taxon>fabids</taxon>
        <taxon>Rosales</taxon>
        <taxon>Rhamnaceae</taxon>
        <taxon>rhamnoid group</taxon>
        <taxon>Rhamneae</taxon>
        <taxon>Rhamnella</taxon>
    </lineage>
</organism>
<dbReference type="EC" id="2.1.1.-" evidence="10"/>
<evidence type="ECO:0000256" key="4">
    <source>
        <dbReference type="ARBA" id="ARBA00022679"/>
    </source>
</evidence>
<dbReference type="Pfam" id="PF03141">
    <property type="entry name" value="Methyltransf_29"/>
    <property type="match status" value="1"/>
</dbReference>
<protein>
    <recommendedName>
        <fullName evidence="10">Methyltransferase</fullName>
        <ecNumber evidence="10">2.1.1.-</ecNumber>
    </recommendedName>
</protein>
<keyword evidence="5 10" id="KW-0812">Transmembrane</keyword>
<dbReference type="GO" id="GO:0005789">
    <property type="term" value="C:endoplasmic reticulum membrane"/>
    <property type="evidence" value="ECO:0007669"/>
    <property type="project" value="UniProtKB-SubCell"/>
</dbReference>
<keyword evidence="13" id="KW-1185">Reference proteome</keyword>